<gene>
    <name evidence="2" type="ORF">CWI81_03280</name>
</gene>
<protein>
    <submittedName>
        <fullName evidence="2">Uncharacterized protein</fullName>
    </submittedName>
</protein>
<dbReference type="AlphaFoldDB" id="A0A432ZHY3"/>
<reference evidence="2 3" key="1">
    <citation type="journal article" date="2011" name="Front. Microbiol.">
        <title>Genomic signatures of strain selection and enhancement in Bacillus atrophaeus var. globigii, a historical biowarfare simulant.</title>
        <authorList>
            <person name="Gibbons H.S."/>
            <person name="Broomall S.M."/>
            <person name="McNew L.A."/>
            <person name="Daligault H."/>
            <person name="Chapman C."/>
            <person name="Bruce D."/>
            <person name="Karavis M."/>
            <person name="Krepps M."/>
            <person name="McGregor P.A."/>
            <person name="Hong C."/>
            <person name="Park K.H."/>
            <person name="Akmal A."/>
            <person name="Feldman A."/>
            <person name="Lin J.S."/>
            <person name="Chang W.E."/>
            <person name="Higgs B.W."/>
            <person name="Demirev P."/>
            <person name="Lindquist J."/>
            <person name="Liem A."/>
            <person name="Fochler E."/>
            <person name="Read T.D."/>
            <person name="Tapia R."/>
            <person name="Johnson S."/>
            <person name="Bishop-Lilly K.A."/>
            <person name="Detter C."/>
            <person name="Han C."/>
            <person name="Sozhamannan S."/>
            <person name="Rosenzweig C.N."/>
            <person name="Skowronski E.W."/>
        </authorList>
    </citation>
    <scope>NUCLEOTIDE SEQUENCE [LARGE SCALE GENOMIC DNA]</scope>
    <source>
        <strain evidence="2 3">CL-SP19</strain>
    </source>
</reference>
<feature type="compositionally biased region" description="Basic and acidic residues" evidence="1">
    <location>
        <begin position="339"/>
        <end position="352"/>
    </location>
</feature>
<keyword evidence="3" id="KW-1185">Reference proteome</keyword>
<evidence type="ECO:0000313" key="2">
    <source>
        <dbReference type="EMBL" id="RUO77513.1"/>
    </source>
</evidence>
<dbReference type="EMBL" id="PIQF01000001">
    <property type="protein sequence ID" value="RUO77513.1"/>
    <property type="molecule type" value="Genomic_DNA"/>
</dbReference>
<sequence length="352" mass="40867">MGNGKSGGRKKEDFKTWFKQRDQSKNDHKEGVVRTHCIKKLPEKSRQEAAKLSTTDLYQRALDSVPKGEEAFLDELKDEFRKSRPKSIRVFGKKTPYSSPQIKLPKKTLKAMDGYIERKKGLSNRTELIVSAFDNLNELDKDLSDYYKEWEKDIERNTQQRVDEATRRKDNEIISLKQRVDELSADETFQKEAQRRTIDLLFGEIRSLYSRLESYEDIFDVHGLDYRELNKSDNTEPSRGESEVKRLESRIDKLFVAEQPTETEEMKHSEPVKKRRRKPSSYIPMDLARHSEVKDNLVSEAPQSGKRNQRDDARERARAQNATLNVDGSAQEKGASVTREVEELSEDKDTSS</sequence>
<proteinExistence type="predicted"/>
<accession>A0A432ZHY3</accession>
<organism evidence="2 3">
    <name type="scientific">Idiomarina seosinensis</name>
    <dbReference type="NCBI Taxonomy" id="281739"/>
    <lineage>
        <taxon>Bacteria</taxon>
        <taxon>Pseudomonadati</taxon>
        <taxon>Pseudomonadota</taxon>
        <taxon>Gammaproteobacteria</taxon>
        <taxon>Alteromonadales</taxon>
        <taxon>Idiomarinaceae</taxon>
        <taxon>Idiomarina</taxon>
    </lineage>
</organism>
<feature type="region of interest" description="Disordered" evidence="1">
    <location>
        <begin position="1"/>
        <end position="31"/>
    </location>
</feature>
<dbReference type="Proteomes" id="UP000287908">
    <property type="component" value="Unassembled WGS sequence"/>
</dbReference>
<name>A0A432ZHY3_9GAMM</name>
<comment type="caution">
    <text evidence="2">The sequence shown here is derived from an EMBL/GenBank/DDBJ whole genome shotgun (WGS) entry which is preliminary data.</text>
</comment>
<feature type="region of interest" description="Disordered" evidence="1">
    <location>
        <begin position="258"/>
        <end position="352"/>
    </location>
</feature>
<feature type="compositionally biased region" description="Basic and acidic residues" evidence="1">
    <location>
        <begin position="308"/>
        <end position="318"/>
    </location>
</feature>
<dbReference type="RefSeq" id="WP_126783786.1">
    <property type="nucleotide sequence ID" value="NZ_PIQF01000001.1"/>
</dbReference>
<feature type="compositionally biased region" description="Basic and acidic residues" evidence="1">
    <location>
        <begin position="287"/>
        <end position="297"/>
    </location>
</feature>
<feature type="compositionally biased region" description="Basic and acidic residues" evidence="1">
    <location>
        <begin position="9"/>
        <end position="31"/>
    </location>
</feature>
<evidence type="ECO:0000313" key="3">
    <source>
        <dbReference type="Proteomes" id="UP000287908"/>
    </source>
</evidence>
<evidence type="ECO:0000256" key="1">
    <source>
        <dbReference type="SAM" id="MobiDB-lite"/>
    </source>
</evidence>